<evidence type="ECO:0008006" key="3">
    <source>
        <dbReference type="Google" id="ProtNLM"/>
    </source>
</evidence>
<dbReference type="InterPro" id="IPR036397">
    <property type="entry name" value="RNaseH_sf"/>
</dbReference>
<dbReference type="Gene3D" id="3.30.420.10">
    <property type="entry name" value="Ribonuclease H-like superfamily/Ribonuclease H"/>
    <property type="match status" value="1"/>
</dbReference>
<keyword evidence="2" id="KW-1185">Reference proteome</keyword>
<dbReference type="EnsemblProtists" id="PYU1_T012519">
    <property type="protein sequence ID" value="PYU1_T012519"/>
    <property type="gene ID" value="PYU1_G012493"/>
</dbReference>
<dbReference type="AlphaFoldDB" id="K3X5M0"/>
<dbReference type="Proteomes" id="UP000019132">
    <property type="component" value="Unassembled WGS sequence"/>
</dbReference>
<sequence>MHRRNCFTGSDGLYLPYYVVLDEIGFTADKIQETTCKLVCYTLTVPSAYYSHLVAFRARSSQLEGSGTSSMQSGSGESGYEVDTRMLEIHDYHKQVMFYV</sequence>
<evidence type="ECO:0000313" key="1">
    <source>
        <dbReference type="EnsemblProtists" id="PYU1_T012519"/>
    </source>
</evidence>
<dbReference type="EMBL" id="GL376610">
    <property type="status" value="NOT_ANNOTATED_CDS"/>
    <property type="molecule type" value="Genomic_DNA"/>
</dbReference>
<protein>
    <recommendedName>
        <fullName evidence="3">Piwi domain-containing protein</fullName>
    </recommendedName>
</protein>
<reference evidence="1" key="3">
    <citation type="submission" date="2015-02" db="UniProtKB">
        <authorList>
            <consortium name="EnsemblProtists"/>
        </authorList>
    </citation>
    <scope>IDENTIFICATION</scope>
    <source>
        <strain evidence="1">DAOM BR144</strain>
    </source>
</reference>
<proteinExistence type="predicted"/>
<dbReference type="HOGENOM" id="CLU_2311779_0_0_1"/>
<organism evidence="1 2">
    <name type="scientific">Globisporangium ultimum (strain ATCC 200006 / CBS 805.95 / DAOM BR144)</name>
    <name type="common">Pythium ultimum</name>
    <dbReference type="NCBI Taxonomy" id="431595"/>
    <lineage>
        <taxon>Eukaryota</taxon>
        <taxon>Sar</taxon>
        <taxon>Stramenopiles</taxon>
        <taxon>Oomycota</taxon>
        <taxon>Peronosporomycetes</taxon>
        <taxon>Pythiales</taxon>
        <taxon>Pythiaceae</taxon>
        <taxon>Globisporangium</taxon>
    </lineage>
</organism>
<accession>K3X5M0</accession>
<dbReference type="STRING" id="431595.K3X5M0"/>
<reference evidence="2" key="2">
    <citation type="submission" date="2010-04" db="EMBL/GenBank/DDBJ databases">
        <authorList>
            <person name="Buell R."/>
            <person name="Hamilton J."/>
            <person name="Hostetler J."/>
        </authorList>
    </citation>
    <scope>NUCLEOTIDE SEQUENCE [LARGE SCALE GENOMIC DNA]</scope>
    <source>
        <strain evidence="2">DAOM:BR144</strain>
    </source>
</reference>
<dbReference type="GO" id="GO:0003676">
    <property type="term" value="F:nucleic acid binding"/>
    <property type="evidence" value="ECO:0007669"/>
    <property type="project" value="InterPro"/>
</dbReference>
<dbReference type="InParanoid" id="K3X5M0"/>
<name>K3X5M0_GLOUD</name>
<dbReference type="VEuPathDB" id="FungiDB:PYU1_G012493"/>
<evidence type="ECO:0000313" key="2">
    <source>
        <dbReference type="Proteomes" id="UP000019132"/>
    </source>
</evidence>
<reference evidence="2" key="1">
    <citation type="journal article" date="2010" name="Genome Biol.">
        <title>Genome sequence of the necrotrophic plant pathogen Pythium ultimum reveals original pathogenicity mechanisms and effector repertoire.</title>
        <authorList>
            <person name="Levesque C.A."/>
            <person name="Brouwer H."/>
            <person name="Cano L."/>
            <person name="Hamilton J.P."/>
            <person name="Holt C."/>
            <person name="Huitema E."/>
            <person name="Raffaele S."/>
            <person name="Robideau G.P."/>
            <person name="Thines M."/>
            <person name="Win J."/>
            <person name="Zerillo M.M."/>
            <person name="Beakes G.W."/>
            <person name="Boore J.L."/>
            <person name="Busam D."/>
            <person name="Dumas B."/>
            <person name="Ferriera S."/>
            <person name="Fuerstenberg S.I."/>
            <person name="Gachon C.M."/>
            <person name="Gaulin E."/>
            <person name="Govers F."/>
            <person name="Grenville-Briggs L."/>
            <person name="Horner N."/>
            <person name="Hostetler J."/>
            <person name="Jiang R.H."/>
            <person name="Johnson J."/>
            <person name="Krajaejun T."/>
            <person name="Lin H."/>
            <person name="Meijer H.J."/>
            <person name="Moore B."/>
            <person name="Morris P."/>
            <person name="Phuntmart V."/>
            <person name="Puiu D."/>
            <person name="Shetty J."/>
            <person name="Stajich J.E."/>
            <person name="Tripathy S."/>
            <person name="Wawra S."/>
            <person name="van West P."/>
            <person name="Whitty B.R."/>
            <person name="Coutinho P.M."/>
            <person name="Henrissat B."/>
            <person name="Martin F."/>
            <person name="Thomas P.D."/>
            <person name="Tyler B.M."/>
            <person name="De Vries R.P."/>
            <person name="Kamoun S."/>
            <person name="Yandell M."/>
            <person name="Tisserat N."/>
            <person name="Buell C.R."/>
        </authorList>
    </citation>
    <scope>NUCLEOTIDE SEQUENCE</scope>
    <source>
        <strain evidence="2">DAOM:BR144</strain>
    </source>
</reference>